<organism evidence="3 4">
    <name type="scientific">Nocardia aurea</name>
    <dbReference type="NCBI Taxonomy" id="2144174"/>
    <lineage>
        <taxon>Bacteria</taxon>
        <taxon>Bacillati</taxon>
        <taxon>Actinomycetota</taxon>
        <taxon>Actinomycetes</taxon>
        <taxon>Mycobacteriales</taxon>
        <taxon>Nocardiaceae</taxon>
        <taxon>Nocardia</taxon>
    </lineage>
</organism>
<feature type="domain" description="PucR C-terminal helix-turn-helix" evidence="1">
    <location>
        <begin position="332"/>
        <end position="388"/>
    </location>
</feature>
<evidence type="ECO:0000259" key="2">
    <source>
        <dbReference type="Pfam" id="PF25906"/>
    </source>
</evidence>
<evidence type="ECO:0000313" key="3">
    <source>
        <dbReference type="EMBL" id="MEV0707981.1"/>
    </source>
</evidence>
<gene>
    <name evidence="3" type="ORF">AB0I48_10485</name>
</gene>
<dbReference type="PANTHER" id="PTHR33744">
    <property type="entry name" value="CARBOHYDRATE DIACID REGULATOR"/>
    <property type="match status" value="1"/>
</dbReference>
<keyword evidence="4" id="KW-1185">Reference proteome</keyword>
<name>A0ABV3FRD7_9NOCA</name>
<evidence type="ECO:0000259" key="1">
    <source>
        <dbReference type="Pfam" id="PF13556"/>
    </source>
</evidence>
<sequence>MVSAQVDLPKAVIDAMWSALPTVAERTVATVIAEVPSYADAFSGRMGRIIEVAVQQALQGFIKESTEPPPNDADVAAAGPSLDGAYSLGRGEARQGRSTDVLLAAYRTGATVAWRELSGIAVSHGLPGDTLALLAELMFGYIDRLSAYSVAGHAEELAISGLSRQRNRERLVQQILAGASVDDLASAAERAEWRPPRTLTALALSEGAERAVAAQLDPRTLRLPDNVADRTGEQWLVLLVPDLNRRTRTRLIRASADHRAVLGPVRPWENAAASVHRVMRSIDMGLGSGPVVDTDDYLTELVLRADPVALSDLRTKVLAPLDDLRPATRDKLIETLRAWLLHHGRRDEIAASLHVHPQTVRYRIGQLREHYGERLTDPCAILELTVALGSADSR</sequence>
<dbReference type="InterPro" id="IPR042070">
    <property type="entry name" value="PucR_C-HTH_sf"/>
</dbReference>
<dbReference type="InterPro" id="IPR025736">
    <property type="entry name" value="PucR_C-HTH_dom"/>
</dbReference>
<dbReference type="Gene3D" id="1.10.10.2840">
    <property type="entry name" value="PucR C-terminal helix-turn-helix domain"/>
    <property type="match status" value="1"/>
</dbReference>
<proteinExistence type="predicted"/>
<dbReference type="EMBL" id="JBFAKC010000004">
    <property type="protein sequence ID" value="MEV0707981.1"/>
    <property type="molecule type" value="Genomic_DNA"/>
</dbReference>
<accession>A0ABV3FRD7</accession>
<protein>
    <submittedName>
        <fullName evidence="3">Helix-turn-helix domain-containing protein</fullName>
    </submittedName>
</protein>
<dbReference type="InterPro" id="IPR051448">
    <property type="entry name" value="CdaR-like_regulators"/>
</dbReference>
<dbReference type="RefSeq" id="WP_357782156.1">
    <property type="nucleotide sequence ID" value="NZ_JBFAKC010000004.1"/>
</dbReference>
<dbReference type="InterPro" id="IPR058663">
    <property type="entry name" value="PucR-like_N"/>
</dbReference>
<dbReference type="Pfam" id="PF25906">
    <property type="entry name" value="PucR-like_N"/>
    <property type="match status" value="1"/>
</dbReference>
<evidence type="ECO:0000313" key="4">
    <source>
        <dbReference type="Proteomes" id="UP001551695"/>
    </source>
</evidence>
<reference evidence="3 4" key="1">
    <citation type="submission" date="2024-06" db="EMBL/GenBank/DDBJ databases">
        <title>The Natural Products Discovery Center: Release of the First 8490 Sequenced Strains for Exploring Actinobacteria Biosynthetic Diversity.</title>
        <authorList>
            <person name="Kalkreuter E."/>
            <person name="Kautsar S.A."/>
            <person name="Yang D."/>
            <person name="Bader C.D."/>
            <person name="Teijaro C.N."/>
            <person name="Fluegel L."/>
            <person name="Davis C.M."/>
            <person name="Simpson J.R."/>
            <person name="Lauterbach L."/>
            <person name="Steele A.D."/>
            <person name="Gui C."/>
            <person name="Meng S."/>
            <person name="Li G."/>
            <person name="Viehrig K."/>
            <person name="Ye F."/>
            <person name="Su P."/>
            <person name="Kiefer A.F."/>
            <person name="Nichols A."/>
            <person name="Cepeda A.J."/>
            <person name="Yan W."/>
            <person name="Fan B."/>
            <person name="Jiang Y."/>
            <person name="Adhikari A."/>
            <person name="Zheng C.-J."/>
            <person name="Schuster L."/>
            <person name="Cowan T.M."/>
            <person name="Smanski M.J."/>
            <person name="Chevrette M.G."/>
            <person name="De Carvalho L.P.S."/>
            <person name="Shen B."/>
        </authorList>
    </citation>
    <scope>NUCLEOTIDE SEQUENCE [LARGE SCALE GENOMIC DNA]</scope>
    <source>
        <strain evidence="3 4">NPDC050403</strain>
    </source>
</reference>
<dbReference type="PANTHER" id="PTHR33744:SF1">
    <property type="entry name" value="DNA-BINDING TRANSCRIPTIONAL ACTIVATOR ADER"/>
    <property type="match status" value="1"/>
</dbReference>
<dbReference type="Pfam" id="PF13556">
    <property type="entry name" value="HTH_30"/>
    <property type="match status" value="1"/>
</dbReference>
<comment type="caution">
    <text evidence="3">The sequence shown here is derived from an EMBL/GenBank/DDBJ whole genome shotgun (WGS) entry which is preliminary data.</text>
</comment>
<feature type="domain" description="PucR-like N-terminal" evidence="2">
    <location>
        <begin position="8"/>
        <end position="176"/>
    </location>
</feature>
<dbReference type="Proteomes" id="UP001551695">
    <property type="component" value="Unassembled WGS sequence"/>
</dbReference>